<name>A0A9X4RCE3_9ACTN</name>
<dbReference type="InterPro" id="IPR001647">
    <property type="entry name" value="HTH_TetR"/>
</dbReference>
<keyword evidence="5" id="KW-1185">Reference proteome</keyword>
<dbReference type="EMBL" id="JANRHA010000001">
    <property type="protein sequence ID" value="MDG3012982.1"/>
    <property type="molecule type" value="Genomic_DNA"/>
</dbReference>
<dbReference type="AlphaFoldDB" id="A0A9X4RCE3"/>
<sequence length="198" mass="21281">MTADPAAIGASPPVDELDAKILDAALAEFEHHGLRRVGVDDVARRAGVSRSTVYRRYAGKNQLAEAVVLRECRRFLLVLGEAVTGLSLEDAVVEAFVVGLRTVRELPLFGRVLVGEPGALLEQLTDSGAAIMLAARDVVVDSLARAEPQRDRDDLAVVSETMLRVGISLLLIPGGGLDVDGDAQARVYARDYLVRLLR</sequence>
<keyword evidence="1 2" id="KW-0238">DNA-binding</keyword>
<dbReference type="InterPro" id="IPR050109">
    <property type="entry name" value="HTH-type_TetR-like_transc_reg"/>
</dbReference>
<gene>
    <name evidence="4" type="ORF">NVS88_00220</name>
</gene>
<dbReference type="PANTHER" id="PTHR30055">
    <property type="entry name" value="HTH-TYPE TRANSCRIPTIONAL REGULATOR RUTR"/>
    <property type="match status" value="1"/>
</dbReference>
<dbReference type="PROSITE" id="PS50977">
    <property type="entry name" value="HTH_TETR_2"/>
    <property type="match status" value="1"/>
</dbReference>
<dbReference type="GO" id="GO:0000976">
    <property type="term" value="F:transcription cis-regulatory region binding"/>
    <property type="evidence" value="ECO:0007669"/>
    <property type="project" value="TreeGrafter"/>
</dbReference>
<feature type="DNA-binding region" description="H-T-H motif" evidence="2">
    <location>
        <begin position="38"/>
        <end position="57"/>
    </location>
</feature>
<organism evidence="4 5">
    <name type="scientific">Speluncibacter jeojiensis</name>
    <dbReference type="NCBI Taxonomy" id="2710754"/>
    <lineage>
        <taxon>Bacteria</taxon>
        <taxon>Bacillati</taxon>
        <taxon>Actinomycetota</taxon>
        <taxon>Actinomycetes</taxon>
        <taxon>Mycobacteriales</taxon>
        <taxon>Speluncibacteraceae</taxon>
        <taxon>Speluncibacter</taxon>
    </lineage>
</organism>
<dbReference type="Gene3D" id="1.10.357.10">
    <property type="entry name" value="Tetracycline Repressor, domain 2"/>
    <property type="match status" value="1"/>
</dbReference>
<feature type="domain" description="HTH tetR-type" evidence="3">
    <location>
        <begin position="15"/>
        <end position="75"/>
    </location>
</feature>
<dbReference type="GO" id="GO:0003700">
    <property type="term" value="F:DNA-binding transcription factor activity"/>
    <property type="evidence" value="ECO:0007669"/>
    <property type="project" value="TreeGrafter"/>
</dbReference>
<evidence type="ECO:0000256" key="2">
    <source>
        <dbReference type="PROSITE-ProRule" id="PRU00335"/>
    </source>
</evidence>
<dbReference type="InterPro" id="IPR040611">
    <property type="entry name" value="AlkX_C"/>
</dbReference>
<dbReference type="PANTHER" id="PTHR30055:SF153">
    <property type="entry name" value="HTH-TYPE TRANSCRIPTIONAL REPRESSOR RV3405C"/>
    <property type="match status" value="1"/>
</dbReference>
<dbReference type="Pfam" id="PF18556">
    <property type="entry name" value="TetR_C_35"/>
    <property type="match status" value="1"/>
</dbReference>
<proteinExistence type="predicted"/>
<dbReference type="InterPro" id="IPR009057">
    <property type="entry name" value="Homeodomain-like_sf"/>
</dbReference>
<accession>A0A9X4RCE3</accession>
<dbReference type="Pfam" id="PF00440">
    <property type="entry name" value="TetR_N"/>
    <property type="match status" value="1"/>
</dbReference>
<protein>
    <submittedName>
        <fullName evidence="4">TetR/AcrR family transcriptional regulator</fullName>
    </submittedName>
</protein>
<evidence type="ECO:0000313" key="4">
    <source>
        <dbReference type="EMBL" id="MDG3012982.1"/>
    </source>
</evidence>
<dbReference type="PRINTS" id="PR00455">
    <property type="entry name" value="HTHTETR"/>
</dbReference>
<evidence type="ECO:0000313" key="5">
    <source>
        <dbReference type="Proteomes" id="UP001152755"/>
    </source>
</evidence>
<evidence type="ECO:0000259" key="3">
    <source>
        <dbReference type="PROSITE" id="PS50977"/>
    </source>
</evidence>
<evidence type="ECO:0000256" key="1">
    <source>
        <dbReference type="ARBA" id="ARBA00023125"/>
    </source>
</evidence>
<dbReference type="SUPFAM" id="SSF46689">
    <property type="entry name" value="Homeodomain-like"/>
    <property type="match status" value="1"/>
</dbReference>
<reference evidence="4" key="1">
    <citation type="submission" date="2022-08" db="EMBL/GenBank/DDBJ databases">
        <title>Genome analysis of Corynebacteriales strain.</title>
        <authorList>
            <person name="Lee S.D."/>
        </authorList>
    </citation>
    <scope>NUCLEOTIDE SEQUENCE</scope>
    <source>
        <strain evidence="4">D3-21</strain>
    </source>
</reference>
<comment type="caution">
    <text evidence="4">The sequence shown here is derived from an EMBL/GenBank/DDBJ whole genome shotgun (WGS) entry which is preliminary data.</text>
</comment>
<dbReference type="Proteomes" id="UP001152755">
    <property type="component" value="Unassembled WGS sequence"/>
</dbReference>
<dbReference type="RefSeq" id="WP_277829670.1">
    <property type="nucleotide sequence ID" value="NZ_JAAIVF010000001.1"/>
</dbReference>